<name>A0AC34F659_9BILA</name>
<sequence length="326" mass="37676">METFCDISGAIEILKFAEYVSLSNEENFEKAGKELKALARIPDPPQLANQLLSPPESLSEEDAFNWFFLMDLINFHFYYKDGQQYTVTFKDQKFVGSMGLAAAINRWLEVNPDAVKPETLANITKEELQKYFVDDSGMDIPMIDERFAFIKSTYPLLIKKNQSFLDAIISLEFSPKNILAYLQLNFPCFCDESDYNGHKIQFHKRAQLLIKDILTNCSESATKRGFTIDFSYLTAFADYRIPQILCYFGLLMYNEALINAIKNGFLENSKMEIEIRAFSVVACERLRKITELPAAQIDTLLWKMRRTFGKDLDEMHPFHKYSTTAY</sequence>
<evidence type="ECO:0000313" key="1">
    <source>
        <dbReference type="Proteomes" id="UP000887579"/>
    </source>
</evidence>
<dbReference type="Proteomes" id="UP000887579">
    <property type="component" value="Unplaced"/>
</dbReference>
<dbReference type="WBParaSite" id="ES5_v2.g12379.t1">
    <property type="protein sequence ID" value="ES5_v2.g12379.t1"/>
    <property type="gene ID" value="ES5_v2.g12379"/>
</dbReference>
<accession>A0AC34F659</accession>
<reference evidence="2" key="1">
    <citation type="submission" date="2022-11" db="UniProtKB">
        <authorList>
            <consortium name="WormBaseParasite"/>
        </authorList>
    </citation>
    <scope>IDENTIFICATION</scope>
</reference>
<organism evidence="1 2">
    <name type="scientific">Panagrolaimus sp. ES5</name>
    <dbReference type="NCBI Taxonomy" id="591445"/>
    <lineage>
        <taxon>Eukaryota</taxon>
        <taxon>Metazoa</taxon>
        <taxon>Ecdysozoa</taxon>
        <taxon>Nematoda</taxon>
        <taxon>Chromadorea</taxon>
        <taxon>Rhabditida</taxon>
        <taxon>Tylenchina</taxon>
        <taxon>Panagrolaimomorpha</taxon>
        <taxon>Panagrolaimoidea</taxon>
        <taxon>Panagrolaimidae</taxon>
        <taxon>Panagrolaimus</taxon>
    </lineage>
</organism>
<proteinExistence type="predicted"/>
<evidence type="ECO:0000313" key="2">
    <source>
        <dbReference type="WBParaSite" id="ES5_v2.g12379.t1"/>
    </source>
</evidence>
<protein>
    <submittedName>
        <fullName evidence="2">Queuosine 5'-phosphate N-glycosylase/hydrolase</fullName>
    </submittedName>
</protein>